<protein>
    <recommendedName>
        <fullName evidence="1">Cohesin domain-containing protein</fullName>
    </recommendedName>
</protein>
<sequence>MYIKLEGKKGIKINNAEGEEEYVVPLIVNPTGTSEESSPVNCKISWDPASFDNRFDYYYLTRTDNSQEYIVIEDMRVTKEFVVEGDDDSDDILFNLYISKFEPDFTPPIQNKCPLFTKGEDISVENNAGKQTIQNWATGISPGGEDELDQNIEFIVEFDNSAIFAEDPQISPDGTLTFAPMTAEAGTSNLTVILKDDGGLPTCDTSMDQHFSITVTQPCSTFVSLQIPDQFDTDPSSESIDLNKGDEFDIKVSFQSDMLKEILAFGLNIHFDAQLIEVLEIQDGGIFGQNQTFVAENTIDASGSVGYAVASMQAVNVDSGVFCILKCKARSKSGKACISLNSVDLSDSAATAIPHCTKNQCVEIAYPRLFSELSISNVGTGTTFSSSHAITLMSGCVGAEMKILYDPTYLEAIIVEDGPFLAQNGELISVQKEILVDLDGNPTGEILWAAAYLGDTPPEGGGVLLDIDWQVSDDISTSEELITNITIDSASFADVNGNAIPVKIQKSTEVTIEPCRKTDLNCDNKVTIFDIVLAIACYNKTAACDCWLEIIPPKSIPCIKADLNGDGKVTIFDIVLLIKDYGWKKTTSRKLNNLNSTNQTPQITIPDVGIGESFYTILSSKKYRQYDWL</sequence>
<dbReference type="EMBL" id="ATBP01000691">
    <property type="protein sequence ID" value="ETR69266.1"/>
    <property type="molecule type" value="Genomic_DNA"/>
</dbReference>
<dbReference type="SUPFAM" id="SSF63446">
    <property type="entry name" value="Type I dockerin domain"/>
    <property type="match status" value="1"/>
</dbReference>
<dbReference type="Proteomes" id="UP000189670">
    <property type="component" value="Unassembled WGS sequence"/>
</dbReference>
<feature type="domain" description="Cohesin" evidence="1">
    <location>
        <begin position="243"/>
        <end position="351"/>
    </location>
</feature>
<dbReference type="InterPro" id="IPR002102">
    <property type="entry name" value="Cohesin_dom"/>
</dbReference>
<reference evidence="3" key="1">
    <citation type="submission" date="2012-11" db="EMBL/GenBank/DDBJ databases">
        <authorList>
            <person name="Lucero-Rivera Y.E."/>
            <person name="Tovar-Ramirez D."/>
        </authorList>
    </citation>
    <scope>NUCLEOTIDE SEQUENCE [LARGE SCALE GENOMIC DNA]</scope>
    <source>
        <strain evidence="3">Araruama</strain>
    </source>
</reference>
<accession>A0A1V1P3D0</accession>
<gene>
    <name evidence="2" type="ORF">OMM_04043</name>
</gene>
<dbReference type="PROSITE" id="PS00018">
    <property type="entry name" value="EF_HAND_1"/>
    <property type="match status" value="1"/>
</dbReference>
<dbReference type="InterPro" id="IPR008965">
    <property type="entry name" value="CBM2/CBM3_carb-bd_dom_sf"/>
</dbReference>
<evidence type="ECO:0000313" key="2">
    <source>
        <dbReference type="EMBL" id="ETR69266.1"/>
    </source>
</evidence>
<proteinExistence type="predicted"/>
<dbReference type="CDD" id="cd14256">
    <property type="entry name" value="Dockerin_I"/>
    <property type="match status" value="1"/>
</dbReference>
<dbReference type="Gene3D" id="1.10.1330.10">
    <property type="entry name" value="Dockerin domain"/>
    <property type="match status" value="1"/>
</dbReference>
<dbReference type="GO" id="GO:0004553">
    <property type="term" value="F:hydrolase activity, hydrolyzing O-glycosyl compounds"/>
    <property type="evidence" value="ECO:0007669"/>
    <property type="project" value="InterPro"/>
</dbReference>
<comment type="caution">
    <text evidence="2">The sequence shown here is derived from an EMBL/GenBank/DDBJ whole genome shotgun (WGS) entry which is preliminary data.</text>
</comment>
<dbReference type="InterPro" id="IPR036439">
    <property type="entry name" value="Dockerin_dom_sf"/>
</dbReference>
<dbReference type="GO" id="GO:0000272">
    <property type="term" value="P:polysaccharide catabolic process"/>
    <property type="evidence" value="ECO:0007669"/>
    <property type="project" value="InterPro"/>
</dbReference>
<dbReference type="Pfam" id="PF00404">
    <property type="entry name" value="Dockerin_1"/>
    <property type="match status" value="1"/>
</dbReference>
<dbReference type="Gene3D" id="2.60.40.680">
    <property type="match status" value="2"/>
</dbReference>
<dbReference type="Pfam" id="PF00963">
    <property type="entry name" value="Cohesin"/>
    <property type="match status" value="1"/>
</dbReference>
<dbReference type="AlphaFoldDB" id="A0A1V1P3D0"/>
<evidence type="ECO:0000259" key="1">
    <source>
        <dbReference type="Pfam" id="PF00963"/>
    </source>
</evidence>
<name>A0A1V1P3D0_9BACT</name>
<organism evidence="2 3">
    <name type="scientific">Candidatus Magnetoglobus multicellularis str. Araruama</name>
    <dbReference type="NCBI Taxonomy" id="890399"/>
    <lineage>
        <taxon>Bacteria</taxon>
        <taxon>Pseudomonadati</taxon>
        <taxon>Thermodesulfobacteriota</taxon>
        <taxon>Desulfobacteria</taxon>
        <taxon>Desulfobacterales</taxon>
        <taxon>Desulfobacteraceae</taxon>
        <taxon>Candidatus Magnetoglobus</taxon>
    </lineage>
</organism>
<evidence type="ECO:0000313" key="3">
    <source>
        <dbReference type="Proteomes" id="UP000189670"/>
    </source>
</evidence>
<dbReference type="InterPro" id="IPR002105">
    <property type="entry name" value="Dockerin_1_rpt"/>
</dbReference>
<dbReference type="GO" id="GO:0030246">
    <property type="term" value="F:carbohydrate binding"/>
    <property type="evidence" value="ECO:0007669"/>
    <property type="project" value="InterPro"/>
</dbReference>
<dbReference type="CDD" id="cd08547">
    <property type="entry name" value="Type_II_cohesin"/>
    <property type="match status" value="1"/>
</dbReference>
<dbReference type="SUPFAM" id="SSF49384">
    <property type="entry name" value="Carbohydrate-binding domain"/>
    <property type="match status" value="2"/>
</dbReference>
<dbReference type="InterPro" id="IPR018247">
    <property type="entry name" value="EF_Hand_1_Ca_BS"/>
</dbReference>